<name>A0A1F6DYR8_9BACT</name>
<proteinExistence type="predicted"/>
<dbReference type="EMBL" id="MFLK01000001">
    <property type="protein sequence ID" value="OGG66561.1"/>
    <property type="molecule type" value="Genomic_DNA"/>
</dbReference>
<dbReference type="SUPFAM" id="SSF46785">
    <property type="entry name" value="Winged helix' DNA-binding domain"/>
    <property type="match status" value="1"/>
</dbReference>
<keyword evidence="1" id="KW-0175">Coiled coil</keyword>
<dbReference type="Gene3D" id="1.10.10.10">
    <property type="entry name" value="Winged helix-like DNA-binding domain superfamily/Winged helix DNA-binding domain"/>
    <property type="match status" value="1"/>
</dbReference>
<evidence type="ECO:0000256" key="1">
    <source>
        <dbReference type="SAM" id="Coils"/>
    </source>
</evidence>
<dbReference type="InterPro" id="IPR002831">
    <property type="entry name" value="Tscrpt_reg_TrmB_N"/>
</dbReference>
<dbReference type="InterPro" id="IPR051797">
    <property type="entry name" value="TrmB-like"/>
</dbReference>
<evidence type="ECO:0000259" key="2">
    <source>
        <dbReference type="Pfam" id="PF01978"/>
    </source>
</evidence>
<dbReference type="PANTHER" id="PTHR34293:SF1">
    <property type="entry name" value="HTH-TYPE TRANSCRIPTIONAL REGULATOR TRMBL2"/>
    <property type="match status" value="1"/>
</dbReference>
<organism evidence="3 4">
    <name type="scientific">Candidatus Kaiserbacteria bacterium RIFCSPHIGHO2_02_FULL_55_20</name>
    <dbReference type="NCBI Taxonomy" id="1798497"/>
    <lineage>
        <taxon>Bacteria</taxon>
        <taxon>Candidatus Kaiseribacteriota</taxon>
    </lineage>
</organism>
<evidence type="ECO:0000313" key="3">
    <source>
        <dbReference type="EMBL" id="OGG66561.1"/>
    </source>
</evidence>
<protein>
    <recommendedName>
        <fullName evidence="2">Transcription regulator TrmB N-terminal domain-containing protein</fullName>
    </recommendedName>
</protein>
<feature type="domain" description="Transcription regulator TrmB N-terminal" evidence="2">
    <location>
        <begin position="7"/>
        <end position="74"/>
    </location>
</feature>
<accession>A0A1F6DYR8</accession>
<dbReference type="STRING" id="1798497.A3D71_02800"/>
<dbReference type="PANTHER" id="PTHR34293">
    <property type="entry name" value="HTH-TYPE TRANSCRIPTIONAL REGULATOR TRMBL2"/>
    <property type="match status" value="1"/>
</dbReference>
<evidence type="ECO:0000313" key="4">
    <source>
        <dbReference type="Proteomes" id="UP000177652"/>
    </source>
</evidence>
<dbReference type="Proteomes" id="UP000177652">
    <property type="component" value="Unassembled WGS sequence"/>
</dbReference>
<dbReference type="AlphaFoldDB" id="A0A1F6DYR8"/>
<reference evidence="3 4" key="1">
    <citation type="journal article" date="2016" name="Nat. Commun.">
        <title>Thousands of microbial genomes shed light on interconnected biogeochemical processes in an aquifer system.</title>
        <authorList>
            <person name="Anantharaman K."/>
            <person name="Brown C.T."/>
            <person name="Hug L.A."/>
            <person name="Sharon I."/>
            <person name="Castelle C.J."/>
            <person name="Probst A.J."/>
            <person name="Thomas B.C."/>
            <person name="Singh A."/>
            <person name="Wilkins M.J."/>
            <person name="Karaoz U."/>
            <person name="Brodie E.L."/>
            <person name="Williams K.H."/>
            <person name="Hubbard S.S."/>
            <person name="Banfield J.F."/>
        </authorList>
    </citation>
    <scope>NUCLEOTIDE SEQUENCE [LARGE SCALE GENOMIC DNA]</scope>
</reference>
<sequence length="243" mass="27647">MNPNNALAGLDLKEKEILVYKALLELGEVPVTRVTKKAGLKRPTTYAVLKSLEGKGFVSRTIRGKKMLFAAQHPKKLVTEAEIRLKELQAAVPQLESMMGNAEQRPRVVVYEGKDALDKAYDDSFVTKGEVLYMGDISLSQEVFPRTFAKVGYVSLSPEFKIRELDDDSERTRKYAEEVRGPYRQVRFIPKEFLPFQVDIGIFGNTVLITSVKKEYFTVKIESEEIAHGYRALFEAMWRISSE</sequence>
<dbReference type="Pfam" id="PF01978">
    <property type="entry name" value="TrmB"/>
    <property type="match status" value="1"/>
</dbReference>
<dbReference type="InterPro" id="IPR036388">
    <property type="entry name" value="WH-like_DNA-bd_sf"/>
</dbReference>
<feature type="coiled-coil region" evidence="1">
    <location>
        <begin position="78"/>
        <end position="105"/>
    </location>
</feature>
<comment type="caution">
    <text evidence="3">The sequence shown here is derived from an EMBL/GenBank/DDBJ whole genome shotgun (WGS) entry which is preliminary data.</text>
</comment>
<gene>
    <name evidence="3" type="ORF">A3D71_02800</name>
</gene>
<dbReference type="InterPro" id="IPR036390">
    <property type="entry name" value="WH_DNA-bd_sf"/>
</dbReference>